<feature type="region of interest" description="Disordered" evidence="8">
    <location>
        <begin position="196"/>
        <end position="215"/>
    </location>
</feature>
<dbReference type="GO" id="GO:0051539">
    <property type="term" value="F:4 iron, 4 sulfur cluster binding"/>
    <property type="evidence" value="ECO:0007669"/>
    <property type="project" value="UniProtKB-KW"/>
</dbReference>
<keyword evidence="5" id="KW-0479">Metal-binding</keyword>
<organism evidence="11 12">
    <name type="scientific">Berkelbacteria bacterium GW2011_GWB1_38_5</name>
    <dbReference type="NCBI Taxonomy" id="1618336"/>
    <lineage>
        <taxon>Bacteria</taxon>
        <taxon>Candidatus Berkelbacteria</taxon>
    </lineage>
</organism>
<evidence type="ECO:0000256" key="7">
    <source>
        <dbReference type="ARBA" id="ARBA00023014"/>
    </source>
</evidence>
<dbReference type="SMART" id="SM00729">
    <property type="entry name" value="Elp3"/>
    <property type="match status" value="1"/>
</dbReference>
<evidence type="ECO:0000259" key="9">
    <source>
        <dbReference type="PROSITE" id="PS51449"/>
    </source>
</evidence>
<dbReference type="InterPro" id="IPR038135">
    <property type="entry name" value="Methylthiotransferase_N_sf"/>
</dbReference>
<protein>
    <submittedName>
        <fullName evidence="11">MiaB family RNA modification protein</fullName>
    </submittedName>
</protein>
<comment type="cofactor">
    <cofactor evidence="1">
        <name>[4Fe-4S] cluster</name>
        <dbReference type="ChEBI" id="CHEBI:49883"/>
    </cofactor>
</comment>
<name>A0A0G0NAG6_9BACT</name>
<keyword evidence="2" id="KW-0004">4Fe-4S</keyword>
<dbReference type="SFLD" id="SFLDG01061">
    <property type="entry name" value="methylthiotransferase"/>
    <property type="match status" value="1"/>
</dbReference>
<evidence type="ECO:0000256" key="6">
    <source>
        <dbReference type="ARBA" id="ARBA00023004"/>
    </source>
</evidence>
<dbReference type="InterPro" id="IPR013848">
    <property type="entry name" value="Methylthiotransferase_N"/>
</dbReference>
<evidence type="ECO:0000313" key="12">
    <source>
        <dbReference type="Proteomes" id="UP000034498"/>
    </source>
</evidence>
<dbReference type="STRING" id="1618336.US94_C0014G0004"/>
<reference evidence="11 12" key="1">
    <citation type="journal article" date="2015" name="Nature">
        <title>rRNA introns, odd ribosomes, and small enigmatic genomes across a large radiation of phyla.</title>
        <authorList>
            <person name="Brown C.T."/>
            <person name="Hug L.A."/>
            <person name="Thomas B.C."/>
            <person name="Sharon I."/>
            <person name="Castelle C.J."/>
            <person name="Singh A."/>
            <person name="Wilkins M.J."/>
            <person name="Williams K.H."/>
            <person name="Banfield J.F."/>
        </authorList>
    </citation>
    <scope>NUCLEOTIDE SEQUENCE [LARGE SCALE GENOMIC DNA]</scope>
</reference>
<dbReference type="Gene3D" id="3.40.50.12160">
    <property type="entry name" value="Methylthiotransferase, N-terminal domain"/>
    <property type="match status" value="1"/>
</dbReference>
<evidence type="ECO:0000259" key="10">
    <source>
        <dbReference type="PROSITE" id="PS51918"/>
    </source>
</evidence>
<dbReference type="PATRIC" id="fig|1618336.3.peg.291"/>
<dbReference type="PROSITE" id="PS01278">
    <property type="entry name" value="MTTASE_RADICAL"/>
    <property type="match status" value="1"/>
</dbReference>
<dbReference type="PANTHER" id="PTHR43020:SF2">
    <property type="entry name" value="MITOCHONDRIAL TRNA METHYLTHIOTRANSFERASE CDK5RAP1"/>
    <property type="match status" value="1"/>
</dbReference>
<keyword evidence="7" id="KW-0411">Iron-sulfur</keyword>
<sequence>MKKYFILTLGCQMNVSDSQRIATKLESVGYKSASEKEADLVIVNACSVRQKAVDRIWGGIKNWSRDGKKILITGCVLPSDKKKFFDRNVKFFDIKNLKNIINFIDKYSFILENKRISSKSSLDYFHIEPKQNSKVAYIPIMTGCDNFCSYCAVPYTRGREVSRPMDDIMAEVKDAIKNNTKEIWLLGQNVNSYGIKSKHGHSEPPAGSEESPANAGSHIRERTFINIQDDTINNKDFIKLLKEIDNLPGNFKFNFMSSNPHDMSDEIIKTFSELKKWPRELHLAMQSGDDEILKKMNRKCTSTQFLTLIKKLKEKIPTIIIGTDIIVGFPGETKTQFNNTVKICKKIGFEKAYAAQYSPRPGTVSAKMEDNVSAEEKKRRWLVLDKLINNP</sequence>
<evidence type="ECO:0000256" key="2">
    <source>
        <dbReference type="ARBA" id="ARBA00022485"/>
    </source>
</evidence>
<gene>
    <name evidence="11" type="ORF">US94_C0014G0004</name>
</gene>
<dbReference type="InterPro" id="IPR023404">
    <property type="entry name" value="rSAM_horseshoe"/>
</dbReference>
<dbReference type="InterPro" id="IPR007197">
    <property type="entry name" value="rSAM"/>
</dbReference>
<dbReference type="InterPro" id="IPR006638">
    <property type="entry name" value="Elp3/MiaA/NifB-like_rSAM"/>
</dbReference>
<dbReference type="SFLD" id="SFLDS00029">
    <property type="entry name" value="Radical_SAM"/>
    <property type="match status" value="1"/>
</dbReference>
<evidence type="ECO:0000256" key="5">
    <source>
        <dbReference type="ARBA" id="ARBA00022723"/>
    </source>
</evidence>
<dbReference type="Proteomes" id="UP000034498">
    <property type="component" value="Unassembled WGS sequence"/>
</dbReference>
<evidence type="ECO:0000256" key="3">
    <source>
        <dbReference type="ARBA" id="ARBA00022679"/>
    </source>
</evidence>
<evidence type="ECO:0000256" key="4">
    <source>
        <dbReference type="ARBA" id="ARBA00022691"/>
    </source>
</evidence>
<feature type="domain" description="Radical SAM core" evidence="10">
    <location>
        <begin position="130"/>
        <end position="391"/>
    </location>
</feature>
<dbReference type="InterPro" id="IPR058240">
    <property type="entry name" value="rSAM_sf"/>
</dbReference>
<keyword evidence="4" id="KW-0949">S-adenosyl-L-methionine</keyword>
<dbReference type="EMBL" id="LBUX01000014">
    <property type="protein sequence ID" value="KKQ74086.1"/>
    <property type="molecule type" value="Genomic_DNA"/>
</dbReference>
<dbReference type="PANTHER" id="PTHR43020">
    <property type="entry name" value="CDK5 REGULATORY SUBUNIT-ASSOCIATED PROTEIN 1"/>
    <property type="match status" value="1"/>
</dbReference>
<dbReference type="SUPFAM" id="SSF102114">
    <property type="entry name" value="Radical SAM enzymes"/>
    <property type="match status" value="1"/>
</dbReference>
<keyword evidence="3" id="KW-0808">Transferase</keyword>
<dbReference type="GO" id="GO:0035597">
    <property type="term" value="F:tRNA-2-methylthio-N(6)-dimethylallyladenosine(37) synthase activity"/>
    <property type="evidence" value="ECO:0007669"/>
    <property type="project" value="TreeGrafter"/>
</dbReference>
<dbReference type="GO" id="GO:0046872">
    <property type="term" value="F:metal ion binding"/>
    <property type="evidence" value="ECO:0007669"/>
    <property type="project" value="UniProtKB-KW"/>
</dbReference>
<feature type="domain" description="MTTase N-terminal" evidence="9">
    <location>
        <begin position="2"/>
        <end position="109"/>
    </location>
</feature>
<accession>A0A0G0NAG6</accession>
<comment type="caution">
    <text evidence="11">The sequence shown here is derived from an EMBL/GenBank/DDBJ whole genome shotgun (WGS) entry which is preliminary data.</text>
</comment>
<dbReference type="InterPro" id="IPR005839">
    <property type="entry name" value="Methylthiotransferase"/>
</dbReference>
<dbReference type="PROSITE" id="PS51449">
    <property type="entry name" value="MTTASE_N"/>
    <property type="match status" value="1"/>
</dbReference>
<dbReference type="Pfam" id="PF04055">
    <property type="entry name" value="Radical_SAM"/>
    <property type="match status" value="1"/>
</dbReference>
<dbReference type="InterPro" id="IPR020612">
    <property type="entry name" value="Methylthiotransferase_CS"/>
</dbReference>
<evidence type="ECO:0000256" key="8">
    <source>
        <dbReference type="SAM" id="MobiDB-lite"/>
    </source>
</evidence>
<dbReference type="AlphaFoldDB" id="A0A0G0NAG6"/>
<dbReference type="GO" id="GO:0005829">
    <property type="term" value="C:cytosol"/>
    <property type="evidence" value="ECO:0007669"/>
    <property type="project" value="TreeGrafter"/>
</dbReference>
<dbReference type="Pfam" id="PF00919">
    <property type="entry name" value="UPF0004"/>
    <property type="match status" value="1"/>
</dbReference>
<keyword evidence="6" id="KW-0408">Iron</keyword>
<dbReference type="PROSITE" id="PS51918">
    <property type="entry name" value="RADICAL_SAM"/>
    <property type="match status" value="1"/>
</dbReference>
<evidence type="ECO:0000256" key="1">
    <source>
        <dbReference type="ARBA" id="ARBA00001966"/>
    </source>
</evidence>
<dbReference type="Gene3D" id="3.80.30.20">
    <property type="entry name" value="tm_1862 like domain"/>
    <property type="match status" value="1"/>
</dbReference>
<evidence type="ECO:0000313" key="11">
    <source>
        <dbReference type="EMBL" id="KKQ74086.1"/>
    </source>
</evidence>
<proteinExistence type="predicted"/>